<dbReference type="AlphaFoldDB" id="A0A2T2XHW3"/>
<dbReference type="Pfam" id="PF06949">
    <property type="entry name" value="DUF1292"/>
    <property type="match status" value="1"/>
</dbReference>
<comment type="subcellular location">
    <subcellularLocation>
        <location evidence="5">Cytoplasm</location>
    </subcellularLocation>
</comment>
<dbReference type="InterPro" id="IPR012337">
    <property type="entry name" value="RNaseH-like_sf"/>
</dbReference>
<comment type="function">
    <text evidence="5">Could be a nuclease involved in processing of the 5'-end of pre-16S rRNA.</text>
</comment>
<dbReference type="NCBIfam" id="TIGR00250">
    <property type="entry name" value="RNAse_H_YqgF"/>
    <property type="match status" value="1"/>
</dbReference>
<evidence type="ECO:0000256" key="6">
    <source>
        <dbReference type="HAMAP-Rule" id="MF_01448"/>
    </source>
</evidence>
<evidence type="ECO:0000256" key="7">
    <source>
        <dbReference type="SAM" id="MobiDB-lite"/>
    </source>
</evidence>
<dbReference type="SMART" id="SM00732">
    <property type="entry name" value="YqgFc"/>
    <property type="match status" value="1"/>
</dbReference>
<evidence type="ECO:0000313" key="10">
    <source>
        <dbReference type="Proteomes" id="UP000242972"/>
    </source>
</evidence>
<accession>A0A2T2XHW3</accession>
<evidence type="ECO:0000256" key="5">
    <source>
        <dbReference type="HAMAP-Rule" id="MF_00651"/>
    </source>
</evidence>
<evidence type="ECO:0000313" key="9">
    <source>
        <dbReference type="EMBL" id="PSR34066.1"/>
    </source>
</evidence>
<comment type="caution">
    <text evidence="9">The sequence shown here is derived from an EMBL/GenBank/DDBJ whole genome shotgun (WGS) entry which is preliminary data.</text>
</comment>
<protein>
    <recommendedName>
        <fullName evidence="5 6">Multifunctional fusion protein</fullName>
    </recommendedName>
    <domain>
        <recommendedName>
            <fullName evidence="5">Putative pre-16S rRNA nuclease</fullName>
            <ecNumber evidence="5">3.1.-.-</ecNumber>
        </recommendedName>
    </domain>
    <domain>
        <recommendedName>
            <fullName evidence="6">UPF0473 protein C7B46_07340</fullName>
        </recommendedName>
    </domain>
</protein>
<dbReference type="Gene3D" id="3.30.420.140">
    <property type="entry name" value="YqgF/RNase H-like domain"/>
    <property type="match status" value="1"/>
</dbReference>
<dbReference type="Pfam" id="PF03652">
    <property type="entry name" value="RuvX"/>
    <property type="match status" value="1"/>
</dbReference>
<evidence type="ECO:0000256" key="4">
    <source>
        <dbReference type="ARBA" id="ARBA00022801"/>
    </source>
</evidence>
<dbReference type="HAMAP" id="MF_01448">
    <property type="entry name" value="UPF0473"/>
    <property type="match status" value="1"/>
</dbReference>
<dbReference type="InterPro" id="IPR006641">
    <property type="entry name" value="YqgF/RNaseH-like_dom"/>
</dbReference>
<feature type="domain" description="YqgF/RNase H-like" evidence="8">
    <location>
        <begin position="3"/>
        <end position="103"/>
    </location>
</feature>
<evidence type="ECO:0000256" key="2">
    <source>
        <dbReference type="ARBA" id="ARBA00022517"/>
    </source>
</evidence>
<feature type="region of interest" description="Disordered" evidence="7">
    <location>
        <begin position="139"/>
        <end position="158"/>
    </location>
</feature>
<dbReference type="EC" id="3.1.-.-" evidence="5"/>
<dbReference type="PANTHER" id="PTHR33317">
    <property type="entry name" value="POLYNUCLEOTIDYL TRANSFERASE, RIBONUCLEASE H-LIKE SUPERFAMILY PROTEIN"/>
    <property type="match status" value="1"/>
</dbReference>
<dbReference type="HAMAP" id="MF_00651">
    <property type="entry name" value="Nuclease_YqgF"/>
    <property type="match status" value="1"/>
</dbReference>
<dbReference type="InterPro" id="IPR005227">
    <property type="entry name" value="YqgF"/>
</dbReference>
<evidence type="ECO:0000256" key="1">
    <source>
        <dbReference type="ARBA" id="ARBA00022490"/>
    </source>
</evidence>
<dbReference type="InterPro" id="IPR037027">
    <property type="entry name" value="YqgF/RNaseH-like_dom_sf"/>
</dbReference>
<feature type="compositionally biased region" description="Basic and acidic residues" evidence="7">
    <location>
        <begin position="141"/>
        <end position="154"/>
    </location>
</feature>
<gene>
    <name evidence="9" type="ORF">C7B46_07340</name>
</gene>
<keyword evidence="3 5" id="KW-0540">Nuclease</keyword>
<name>A0A2T2XHW3_9FIRM</name>
<dbReference type="GO" id="GO:0000967">
    <property type="term" value="P:rRNA 5'-end processing"/>
    <property type="evidence" value="ECO:0007669"/>
    <property type="project" value="UniProtKB-UniRule"/>
</dbReference>
<dbReference type="Proteomes" id="UP000242972">
    <property type="component" value="Unassembled WGS sequence"/>
</dbReference>
<dbReference type="GO" id="GO:0004518">
    <property type="term" value="F:nuclease activity"/>
    <property type="evidence" value="ECO:0007669"/>
    <property type="project" value="UniProtKB-KW"/>
</dbReference>
<comment type="similarity">
    <text evidence="6">Belongs to the UPF0473 family.</text>
</comment>
<organism evidence="9 10">
    <name type="scientific">Sulfobacillus benefaciens</name>
    <dbReference type="NCBI Taxonomy" id="453960"/>
    <lineage>
        <taxon>Bacteria</taxon>
        <taxon>Bacillati</taxon>
        <taxon>Bacillota</taxon>
        <taxon>Clostridia</taxon>
        <taxon>Eubacteriales</taxon>
        <taxon>Clostridiales Family XVII. Incertae Sedis</taxon>
        <taxon>Sulfobacillus</taxon>
    </lineage>
</organism>
<dbReference type="SUPFAM" id="SSF53098">
    <property type="entry name" value="Ribonuclease H-like"/>
    <property type="match status" value="1"/>
</dbReference>
<evidence type="ECO:0000259" key="8">
    <source>
        <dbReference type="SMART" id="SM00732"/>
    </source>
</evidence>
<keyword evidence="4 5" id="KW-0378">Hydrolase</keyword>
<reference evidence="9 10" key="1">
    <citation type="journal article" date="2014" name="BMC Genomics">
        <title>Comparison of environmental and isolate Sulfobacillus genomes reveals diverse carbon, sulfur, nitrogen, and hydrogen metabolisms.</title>
        <authorList>
            <person name="Justice N.B."/>
            <person name="Norman A."/>
            <person name="Brown C.T."/>
            <person name="Singh A."/>
            <person name="Thomas B.C."/>
            <person name="Banfield J.F."/>
        </authorList>
    </citation>
    <scope>NUCLEOTIDE SEQUENCE [LARGE SCALE GENOMIC DNA]</scope>
    <source>
        <strain evidence="9">AMDSBA4</strain>
    </source>
</reference>
<sequence length="249" mass="27953">MPRRIMGLDVGDKWIGVALSDELGILATAKPPLRRTAMANDVTALALMAKEWNVSEIVVGLPLNMNASVGPQAERTMALVERLRKVAVCRVTTWDERLTTRQAERLLVEQDVRREKRKKLVDGVAAALILESYLNSKARSRREETEMSDNDKDLIGSMGEDDDEIITLTDEEGNEHEFVVVDVIEVESQEYAILLPIDTDDEEEAEAVILRLEKDADGDDILVDIEAEDEWEKVAQAYEDLLEDESGDE</sequence>
<proteinExistence type="inferred from homology"/>
<keyword evidence="2 5" id="KW-0690">Ribosome biogenesis</keyword>
<dbReference type="GO" id="GO:0005829">
    <property type="term" value="C:cytosol"/>
    <property type="evidence" value="ECO:0007669"/>
    <property type="project" value="TreeGrafter"/>
</dbReference>
<keyword evidence="1 5" id="KW-0963">Cytoplasm</keyword>
<comment type="similarity">
    <text evidence="5">Belongs to the YqgF HJR family.</text>
</comment>
<dbReference type="EMBL" id="PXYW01000013">
    <property type="protein sequence ID" value="PSR34066.1"/>
    <property type="molecule type" value="Genomic_DNA"/>
</dbReference>
<dbReference type="PANTHER" id="PTHR33317:SF4">
    <property type="entry name" value="POLYNUCLEOTIDYL TRANSFERASE, RIBONUCLEASE H-LIKE SUPERFAMILY PROTEIN"/>
    <property type="match status" value="1"/>
</dbReference>
<dbReference type="InterPro" id="IPR009711">
    <property type="entry name" value="UPF0473"/>
</dbReference>
<evidence type="ECO:0000256" key="3">
    <source>
        <dbReference type="ARBA" id="ARBA00022722"/>
    </source>
</evidence>
<dbReference type="GO" id="GO:0016788">
    <property type="term" value="F:hydrolase activity, acting on ester bonds"/>
    <property type="evidence" value="ECO:0007669"/>
    <property type="project" value="UniProtKB-UniRule"/>
</dbReference>
<dbReference type="CDD" id="cd16964">
    <property type="entry name" value="YqgF"/>
    <property type="match status" value="1"/>
</dbReference>